<dbReference type="InterPro" id="IPR000436">
    <property type="entry name" value="Sushi_SCR_CCP_dom"/>
</dbReference>
<dbReference type="GO" id="GO:0030574">
    <property type="term" value="P:collagen catabolic process"/>
    <property type="evidence" value="ECO:0000318"/>
    <property type="project" value="GO_Central"/>
</dbReference>
<dbReference type="InterPro" id="IPR035976">
    <property type="entry name" value="Sushi/SCR/CCP_sf"/>
</dbReference>
<feature type="binding site" evidence="8">
    <location>
        <position position="186"/>
    </location>
    <ligand>
        <name>Zn(2+)</name>
        <dbReference type="ChEBI" id="CHEBI:29105"/>
        <label>2</label>
        <note>catalytic</note>
    </ligand>
</feature>
<feature type="chain" id="PRO_5029478474" description="Sushi domain-containing protein" evidence="11">
    <location>
        <begin position="20"/>
        <end position="362"/>
    </location>
</feature>
<dbReference type="CDD" id="cd04278">
    <property type="entry name" value="ZnMc_MMP"/>
    <property type="match status" value="1"/>
</dbReference>
<evidence type="ECO:0000256" key="5">
    <source>
        <dbReference type="ARBA" id="ARBA00022833"/>
    </source>
</evidence>
<dbReference type="RefSeq" id="XP_030835965.1">
    <property type="nucleotide sequence ID" value="XM_030980105.1"/>
</dbReference>
<feature type="binding site" evidence="8">
    <location>
        <position position="148"/>
    </location>
    <ligand>
        <name>Zn(2+)</name>
        <dbReference type="ChEBI" id="CHEBI:29105"/>
        <label>1</label>
    </ligand>
</feature>
<comment type="cofactor">
    <cofactor evidence="8">
        <name>Zn(2+)</name>
        <dbReference type="ChEBI" id="CHEBI:29105"/>
    </cofactor>
    <text evidence="8">Binds 2 Zn(2+) ions per subunit.</text>
</comment>
<evidence type="ECO:0000256" key="11">
    <source>
        <dbReference type="SAM" id="SignalP"/>
    </source>
</evidence>
<keyword evidence="6" id="KW-1015">Disulfide bond</keyword>
<dbReference type="GO" id="GO:0008270">
    <property type="term" value="F:zinc ion binding"/>
    <property type="evidence" value="ECO:0007669"/>
    <property type="project" value="InterPro"/>
</dbReference>
<dbReference type="InterPro" id="IPR006026">
    <property type="entry name" value="Peptidase_Metallo"/>
</dbReference>
<dbReference type="EnsemblMetazoa" id="XM_030980105">
    <property type="protein sequence ID" value="XP_030835965"/>
    <property type="gene ID" value="LOC100887941"/>
</dbReference>
<keyword evidence="5 8" id="KW-0862">Zinc</keyword>
<dbReference type="SMART" id="SM00235">
    <property type="entry name" value="ZnMc"/>
    <property type="match status" value="1"/>
</dbReference>
<keyword evidence="11" id="KW-0732">Signal</keyword>
<dbReference type="AlphaFoldDB" id="A0A7M7SW81"/>
<feature type="signal peptide" evidence="11">
    <location>
        <begin position="1"/>
        <end position="19"/>
    </location>
</feature>
<organism evidence="13 14">
    <name type="scientific">Strongylocentrotus purpuratus</name>
    <name type="common">Purple sea urchin</name>
    <dbReference type="NCBI Taxonomy" id="7668"/>
    <lineage>
        <taxon>Eukaryota</taxon>
        <taxon>Metazoa</taxon>
        <taxon>Echinodermata</taxon>
        <taxon>Eleutherozoa</taxon>
        <taxon>Echinozoa</taxon>
        <taxon>Echinoidea</taxon>
        <taxon>Euechinoidea</taxon>
        <taxon>Echinacea</taxon>
        <taxon>Camarodonta</taxon>
        <taxon>Echinidea</taxon>
        <taxon>Strongylocentrotidae</taxon>
        <taxon>Strongylocentrotus</taxon>
    </lineage>
</organism>
<comment type="similarity">
    <text evidence="1">Belongs to the peptidase M10A family.</text>
</comment>
<feature type="binding site" evidence="8">
    <location>
        <position position="168"/>
    </location>
    <ligand>
        <name>Zn(2+)</name>
        <dbReference type="ChEBI" id="CHEBI:29105"/>
        <label>2</label>
        <note>catalytic</note>
    </ligand>
</feature>
<keyword evidence="2" id="KW-0645">Protease</keyword>
<feature type="compositionally biased region" description="Low complexity" evidence="10">
    <location>
        <begin position="303"/>
        <end position="320"/>
    </location>
</feature>
<dbReference type="PANTHER" id="PTHR10201">
    <property type="entry name" value="MATRIX METALLOPROTEINASE"/>
    <property type="match status" value="1"/>
</dbReference>
<dbReference type="Gene3D" id="3.40.390.10">
    <property type="entry name" value="Collagenase (Catalytic Domain)"/>
    <property type="match status" value="1"/>
</dbReference>
<feature type="binding site" evidence="8">
    <location>
        <position position="178"/>
    </location>
    <ligand>
        <name>Zn(2+)</name>
        <dbReference type="ChEBI" id="CHEBI:29105"/>
        <label>2</label>
        <note>catalytic</note>
    </ligand>
</feature>
<dbReference type="GO" id="GO:0031012">
    <property type="term" value="C:extracellular matrix"/>
    <property type="evidence" value="ECO:0007669"/>
    <property type="project" value="InterPro"/>
</dbReference>
<dbReference type="InParanoid" id="A0A7M7SW81"/>
<dbReference type="Pfam" id="PF00084">
    <property type="entry name" value="Sushi"/>
    <property type="match status" value="1"/>
</dbReference>
<dbReference type="GO" id="GO:0006508">
    <property type="term" value="P:proteolysis"/>
    <property type="evidence" value="ECO:0007669"/>
    <property type="project" value="UniProtKB-KW"/>
</dbReference>
<dbReference type="CDD" id="cd00033">
    <property type="entry name" value="CCP"/>
    <property type="match status" value="1"/>
</dbReference>
<comment type="caution">
    <text evidence="9">Lacks conserved residue(s) required for the propagation of feature annotation.</text>
</comment>
<keyword evidence="4" id="KW-0378">Hydrolase</keyword>
<accession>A0A7M7SW81</accession>
<evidence type="ECO:0000256" key="1">
    <source>
        <dbReference type="ARBA" id="ARBA00010370"/>
    </source>
</evidence>
<proteinExistence type="inferred from homology"/>
<dbReference type="Pfam" id="PF00413">
    <property type="entry name" value="Peptidase_M10"/>
    <property type="match status" value="1"/>
</dbReference>
<dbReference type="OrthoDB" id="406838at2759"/>
<evidence type="ECO:0000256" key="9">
    <source>
        <dbReference type="PROSITE-ProRule" id="PRU00302"/>
    </source>
</evidence>
<dbReference type="GO" id="GO:0030198">
    <property type="term" value="P:extracellular matrix organization"/>
    <property type="evidence" value="ECO:0000318"/>
    <property type="project" value="GO_Central"/>
</dbReference>
<feature type="binding site" evidence="8">
    <location>
        <position position="172"/>
    </location>
    <ligand>
        <name>Zn(2+)</name>
        <dbReference type="ChEBI" id="CHEBI:29105"/>
        <label>2</label>
        <note>catalytic</note>
    </ligand>
</feature>
<evidence type="ECO:0000256" key="10">
    <source>
        <dbReference type="SAM" id="MobiDB-lite"/>
    </source>
</evidence>
<dbReference type="InterPro" id="IPR033739">
    <property type="entry name" value="M10A_MMP"/>
</dbReference>
<dbReference type="GeneID" id="100887941"/>
<feature type="binding site" evidence="8">
    <location>
        <position position="121"/>
    </location>
    <ligand>
        <name>Zn(2+)</name>
        <dbReference type="ChEBI" id="CHEBI:29105"/>
        <label>1</label>
    </ligand>
</feature>
<feature type="binding site" evidence="8">
    <location>
        <position position="132"/>
    </location>
    <ligand>
        <name>Zn(2+)</name>
        <dbReference type="ChEBI" id="CHEBI:29105"/>
        <label>1</label>
    </ligand>
</feature>
<dbReference type="PANTHER" id="PTHR10201:SF294">
    <property type="entry name" value="MATRIX METALLOPROTEINASE 16"/>
    <property type="match status" value="1"/>
</dbReference>
<reference evidence="14" key="1">
    <citation type="submission" date="2015-02" db="EMBL/GenBank/DDBJ databases">
        <title>Genome sequencing for Strongylocentrotus purpuratus.</title>
        <authorList>
            <person name="Murali S."/>
            <person name="Liu Y."/>
            <person name="Vee V."/>
            <person name="English A."/>
            <person name="Wang M."/>
            <person name="Skinner E."/>
            <person name="Han Y."/>
            <person name="Muzny D.M."/>
            <person name="Worley K.C."/>
            <person name="Gibbs R.A."/>
        </authorList>
    </citation>
    <scope>NUCLEOTIDE SEQUENCE</scope>
</reference>
<dbReference type="Proteomes" id="UP000007110">
    <property type="component" value="Unassembled WGS sequence"/>
</dbReference>
<dbReference type="PRINTS" id="PR00138">
    <property type="entry name" value="MATRIXIN"/>
</dbReference>
<evidence type="ECO:0000256" key="6">
    <source>
        <dbReference type="ARBA" id="ARBA00023157"/>
    </source>
</evidence>
<sequence length="362" mass="39628">MKESLVALMLACIVGSGLAELTDKRAMTLLNRYGFSDGEPSTDSDIKRAVEDFQDFYSLEQTDFNVIFSLYSNNSIFSSFSFLFFLTIQWWSDVSALTFEYTADPANADIAISFVSGDHGDGLPFDGTDLAHAFLPVDLLGPIAGDVHLNDAIHWVSFDDGFLFVILHELGHSLGLSHSQDTNSLMYAYYNEQPLQLDDIAGIRALYGVKCGAPPEGFNTESVLIDEGSPGEEYTYTCMAGYTANHLDLLVVCEQNNTAITASWSPGAPNCTTEIPTTPTTTQMTPTMMPSTTPMTPSPPDGPTTKQMTTTTQPTTTPMATPTPPSMLAPMSKLRYDTIPITGYDTKLVYVCTFETRTKYKQ</sequence>
<dbReference type="InterPro" id="IPR001818">
    <property type="entry name" value="Pept_M10_metallopeptidase"/>
</dbReference>
<evidence type="ECO:0000256" key="4">
    <source>
        <dbReference type="ARBA" id="ARBA00022801"/>
    </source>
</evidence>
<dbReference type="PROSITE" id="PS50923">
    <property type="entry name" value="SUSHI"/>
    <property type="match status" value="1"/>
</dbReference>
<feature type="domain" description="Sushi" evidence="12">
    <location>
        <begin position="209"/>
        <end position="273"/>
    </location>
</feature>
<name>A0A7M7SW81_STRPU</name>
<evidence type="ECO:0000256" key="3">
    <source>
        <dbReference type="ARBA" id="ARBA00022723"/>
    </source>
</evidence>
<feature type="binding site" evidence="8">
    <location>
        <position position="126"/>
    </location>
    <ligand>
        <name>Ca(2+)</name>
        <dbReference type="ChEBI" id="CHEBI:29108"/>
        <label>3</label>
    </ligand>
</feature>
<evidence type="ECO:0000256" key="7">
    <source>
        <dbReference type="PIRSR" id="PIRSR621190-1"/>
    </source>
</evidence>
<feature type="region of interest" description="Disordered" evidence="10">
    <location>
        <begin position="270"/>
        <end position="329"/>
    </location>
</feature>
<keyword evidence="3 8" id="KW-0479">Metal-binding</keyword>
<keyword evidence="8" id="KW-0106">Calcium</keyword>
<evidence type="ECO:0000313" key="14">
    <source>
        <dbReference type="Proteomes" id="UP000007110"/>
    </source>
</evidence>
<evidence type="ECO:0000313" key="13">
    <source>
        <dbReference type="EnsemblMetazoa" id="XP_030835965"/>
    </source>
</evidence>
<feature type="binding site" evidence="8">
    <location>
        <position position="127"/>
    </location>
    <ligand>
        <name>Ca(2+)</name>
        <dbReference type="ChEBI" id="CHEBI:29108"/>
        <label>3</label>
    </ligand>
</feature>
<dbReference type="GO" id="GO:0004222">
    <property type="term" value="F:metalloendopeptidase activity"/>
    <property type="evidence" value="ECO:0000318"/>
    <property type="project" value="GO_Central"/>
</dbReference>
<keyword evidence="9" id="KW-0768">Sushi</keyword>
<feature type="binding site" evidence="8">
    <location>
        <position position="109"/>
    </location>
    <ligand>
        <name>Ca(2+)</name>
        <dbReference type="ChEBI" id="CHEBI:29108"/>
        <label>2</label>
    </ligand>
</feature>
<dbReference type="SUPFAM" id="SSF57535">
    <property type="entry name" value="Complement control module/SCR domain"/>
    <property type="match status" value="1"/>
</dbReference>
<feature type="binding site" evidence="8">
    <location>
        <position position="119"/>
    </location>
    <ligand>
        <name>Zn(2+)</name>
        <dbReference type="ChEBI" id="CHEBI:29105"/>
        <label>1</label>
    </ligand>
</feature>
<evidence type="ECO:0000256" key="8">
    <source>
        <dbReference type="PIRSR" id="PIRSR621190-2"/>
    </source>
</evidence>
<comment type="cofactor">
    <cofactor evidence="8">
        <name>Ca(2+)</name>
        <dbReference type="ChEBI" id="CHEBI:29108"/>
    </cofactor>
    <text evidence="8">Can bind about 5 Ca(2+) ions per subunit.</text>
</comment>
<evidence type="ECO:0000256" key="2">
    <source>
        <dbReference type="ARBA" id="ARBA00022670"/>
    </source>
</evidence>
<feature type="active site" evidence="7">
    <location>
        <position position="169"/>
    </location>
</feature>
<feature type="binding site" evidence="8">
    <location>
        <position position="151"/>
    </location>
    <ligand>
        <name>Ca(2+)</name>
        <dbReference type="ChEBI" id="CHEBI:29108"/>
        <label>1</label>
    </ligand>
</feature>
<reference evidence="13" key="2">
    <citation type="submission" date="2021-01" db="UniProtKB">
        <authorList>
            <consortium name="EnsemblMetazoa"/>
        </authorList>
    </citation>
    <scope>IDENTIFICATION</scope>
</reference>
<keyword evidence="14" id="KW-1185">Reference proteome</keyword>
<protein>
    <recommendedName>
        <fullName evidence="12">Sushi domain-containing protein</fullName>
    </recommendedName>
</protein>
<evidence type="ECO:0000259" key="12">
    <source>
        <dbReference type="PROSITE" id="PS50923"/>
    </source>
</evidence>
<dbReference type="InterPro" id="IPR021190">
    <property type="entry name" value="Pept_M10A"/>
</dbReference>
<dbReference type="InterPro" id="IPR024079">
    <property type="entry name" value="MetalloPept_cat_dom_sf"/>
</dbReference>
<dbReference type="SUPFAM" id="SSF55486">
    <property type="entry name" value="Metalloproteases ('zincins'), catalytic domain"/>
    <property type="match status" value="1"/>
</dbReference>
<dbReference type="KEGG" id="spu:100887941"/>
<dbReference type="GO" id="GO:0005615">
    <property type="term" value="C:extracellular space"/>
    <property type="evidence" value="ECO:0000318"/>
    <property type="project" value="GO_Central"/>
</dbReference>
<feature type="binding site" evidence="8">
    <location>
        <position position="146"/>
    </location>
    <ligand>
        <name>Ca(2+)</name>
        <dbReference type="ChEBI" id="CHEBI:29108"/>
        <label>2</label>
    </ligand>
</feature>
<feature type="compositionally biased region" description="Low complexity" evidence="10">
    <location>
        <begin position="272"/>
        <end position="295"/>
    </location>
</feature>